<evidence type="ECO:0008006" key="5">
    <source>
        <dbReference type="Google" id="ProtNLM"/>
    </source>
</evidence>
<gene>
    <name evidence="3" type="ORF">QJ043_09185</name>
</gene>
<name>A0ABT6ZMH1_9ACTN</name>
<dbReference type="EMBL" id="JASJEX010000005">
    <property type="protein sequence ID" value="MDJ1130248.1"/>
    <property type="molecule type" value="Genomic_DNA"/>
</dbReference>
<keyword evidence="4" id="KW-1185">Reference proteome</keyword>
<evidence type="ECO:0000313" key="3">
    <source>
        <dbReference type="EMBL" id="MDJ1130248.1"/>
    </source>
</evidence>
<feature type="compositionally biased region" description="Basic and acidic residues" evidence="1">
    <location>
        <begin position="362"/>
        <end position="372"/>
    </location>
</feature>
<feature type="region of interest" description="Disordered" evidence="1">
    <location>
        <begin position="355"/>
        <end position="387"/>
    </location>
</feature>
<proteinExistence type="predicted"/>
<evidence type="ECO:0000256" key="1">
    <source>
        <dbReference type="SAM" id="MobiDB-lite"/>
    </source>
</evidence>
<keyword evidence="2" id="KW-0472">Membrane</keyword>
<dbReference type="Proteomes" id="UP001431693">
    <property type="component" value="Unassembled WGS sequence"/>
</dbReference>
<sequence>MGRSGGGGGGRSGGGGAGGGRSSGGFSGGARGGSGGRSGPVGARGGMGRVPRVGMPGFGMGGPRGPVFGPPPRRRRPGSGFGGAFLGGMLGSAAGNAATGRNSANDDRPSTGCGCGTLFIVVCAILLVVVLATSFGCGGTTFGSGSGSSQAQVESTVDRTRLAEGTAVVTALYTDEDGDWIHTPAALESGLTAFYNTTGVAPYVYILPNGSVTSSSACSAKATELYDQLFDDEGHFLMVFCDDGSGGYVWGYCGGSATTSVMDSEAVRILAQNLEKYYNTTSISDEEVFSKTFDDTGRTIMGAPAGRTRAIAIGVVVGAVVVGGVAYVVVKKRKEKQAAEQKRIDDLLNTPLETFGDQSLEDLEKKYEDKPAGGDASAQDASTKDGH</sequence>
<feature type="compositionally biased region" description="Gly residues" evidence="1">
    <location>
        <begin position="1"/>
        <end position="48"/>
    </location>
</feature>
<comment type="caution">
    <text evidence="3">The sequence shown here is derived from an EMBL/GenBank/DDBJ whole genome shotgun (WGS) entry which is preliminary data.</text>
</comment>
<evidence type="ECO:0000313" key="4">
    <source>
        <dbReference type="Proteomes" id="UP001431693"/>
    </source>
</evidence>
<feature type="transmembrane region" description="Helical" evidence="2">
    <location>
        <begin position="310"/>
        <end position="330"/>
    </location>
</feature>
<keyword evidence="2" id="KW-0812">Transmembrane</keyword>
<keyword evidence="2" id="KW-1133">Transmembrane helix</keyword>
<dbReference type="RefSeq" id="WP_283713512.1">
    <property type="nucleotide sequence ID" value="NZ_JASJEW010000004.1"/>
</dbReference>
<feature type="region of interest" description="Disordered" evidence="1">
    <location>
        <begin position="1"/>
        <end position="82"/>
    </location>
</feature>
<feature type="transmembrane region" description="Helical" evidence="2">
    <location>
        <begin position="111"/>
        <end position="132"/>
    </location>
</feature>
<accession>A0ABT6ZMH1</accession>
<feature type="transmembrane region" description="Helical" evidence="2">
    <location>
        <begin position="80"/>
        <end position="99"/>
    </location>
</feature>
<reference evidence="3" key="1">
    <citation type="submission" date="2023-05" db="EMBL/GenBank/DDBJ databases">
        <title>[olsenella] sp. nov., isolated from a pig farm feces dump.</title>
        <authorList>
            <person name="Chang Y.-H."/>
        </authorList>
    </citation>
    <scope>NUCLEOTIDE SEQUENCE</scope>
    <source>
        <strain evidence="3">YH-ols2217</strain>
    </source>
</reference>
<protein>
    <recommendedName>
        <fullName evidence="5">TPM domain-containing protein</fullName>
    </recommendedName>
</protein>
<organism evidence="3 4">
    <name type="scientific">Kribbibacterium absianum</name>
    <dbReference type="NCBI Taxonomy" id="3044210"/>
    <lineage>
        <taxon>Bacteria</taxon>
        <taxon>Bacillati</taxon>
        <taxon>Actinomycetota</taxon>
        <taxon>Coriobacteriia</taxon>
        <taxon>Coriobacteriales</taxon>
        <taxon>Kribbibacteriaceae</taxon>
        <taxon>Kribbibacterium</taxon>
    </lineage>
</organism>
<evidence type="ECO:0000256" key="2">
    <source>
        <dbReference type="SAM" id="Phobius"/>
    </source>
</evidence>